<dbReference type="Proteomes" id="UP000440224">
    <property type="component" value="Unassembled WGS sequence"/>
</dbReference>
<dbReference type="AlphaFoldDB" id="A0A6N7Q2D6"/>
<comment type="caution">
    <text evidence="2">The sequence shown here is derived from an EMBL/GenBank/DDBJ whole genome shotgun (WGS) entry which is preliminary data.</text>
</comment>
<gene>
    <name evidence="2" type="ORF">GF068_42935</name>
</gene>
<keyword evidence="3" id="KW-1185">Reference proteome</keyword>
<feature type="repeat" description="TPR" evidence="1">
    <location>
        <begin position="358"/>
        <end position="391"/>
    </location>
</feature>
<dbReference type="SMART" id="SM00028">
    <property type="entry name" value="TPR"/>
    <property type="match status" value="2"/>
</dbReference>
<reference evidence="2 3" key="1">
    <citation type="submission" date="2019-10" db="EMBL/GenBank/DDBJ databases">
        <title>A soil myxobacterium in the family Polyangiaceae.</title>
        <authorList>
            <person name="Li Y."/>
            <person name="Wang J."/>
        </authorList>
    </citation>
    <scope>NUCLEOTIDE SEQUENCE [LARGE SCALE GENOMIC DNA]</scope>
    <source>
        <strain evidence="2 3">DSM 14734</strain>
    </source>
</reference>
<dbReference type="PROSITE" id="PS50005">
    <property type="entry name" value="TPR"/>
    <property type="match status" value="1"/>
</dbReference>
<protein>
    <recommendedName>
        <fullName evidence="4">Tetratricopeptide repeat protein</fullName>
    </recommendedName>
</protein>
<keyword evidence="1" id="KW-0802">TPR repeat</keyword>
<dbReference type="InterPro" id="IPR019734">
    <property type="entry name" value="TPR_rpt"/>
</dbReference>
<dbReference type="EMBL" id="WJIE01000043">
    <property type="protein sequence ID" value="MRG98622.1"/>
    <property type="molecule type" value="Genomic_DNA"/>
</dbReference>
<organism evidence="2 3">
    <name type="scientific">Polyangium spumosum</name>
    <dbReference type="NCBI Taxonomy" id="889282"/>
    <lineage>
        <taxon>Bacteria</taxon>
        <taxon>Pseudomonadati</taxon>
        <taxon>Myxococcota</taxon>
        <taxon>Polyangia</taxon>
        <taxon>Polyangiales</taxon>
        <taxon>Polyangiaceae</taxon>
        <taxon>Polyangium</taxon>
    </lineage>
</organism>
<sequence>MDEFWLHGSDRQSGARVLVHPRSYPYTWTDDLATEAVARTVQSLALPYTVPVLHVGPGIVFAEPPPVRPWPSLGIEAAATCALQTCEVAAHLHARGCGPLLFGPSHLRLVEKDGHWQIRWLVPGFEAVDMYEARAKDHERERAHSRLLGSSASIERDVGLIAGFFVSLLAAVPPPEEILDPAPREAFRTLRRIREEGPEAAGVKDAASLAGIFAVLARVPSTRIQGFPVVRALPRVFPDWDIVITDGEELLKPGSLPRDDRGYVKLPLATAYHQRASRAWARGEHEAALADVERALELDDRAPYHTTRAVLLDTLHRRAEAIAAIAMAFTMDAEAKERGIWNNYERSGRGNAKDVERARAYLTRGLLVLRAGSLDEAEADVRRADELAPSALSKRALAAVARARAR</sequence>
<evidence type="ECO:0000313" key="2">
    <source>
        <dbReference type="EMBL" id="MRG98622.1"/>
    </source>
</evidence>
<dbReference type="OrthoDB" id="5505059at2"/>
<accession>A0A6N7Q2D6</accession>
<evidence type="ECO:0008006" key="4">
    <source>
        <dbReference type="Google" id="ProtNLM"/>
    </source>
</evidence>
<dbReference type="SUPFAM" id="SSF48452">
    <property type="entry name" value="TPR-like"/>
    <property type="match status" value="1"/>
</dbReference>
<evidence type="ECO:0000313" key="3">
    <source>
        <dbReference type="Proteomes" id="UP000440224"/>
    </source>
</evidence>
<dbReference type="Gene3D" id="1.25.40.10">
    <property type="entry name" value="Tetratricopeptide repeat domain"/>
    <property type="match status" value="1"/>
</dbReference>
<proteinExistence type="predicted"/>
<name>A0A6N7Q2D6_9BACT</name>
<evidence type="ECO:0000256" key="1">
    <source>
        <dbReference type="PROSITE-ProRule" id="PRU00339"/>
    </source>
</evidence>
<dbReference type="InterPro" id="IPR011990">
    <property type="entry name" value="TPR-like_helical_dom_sf"/>
</dbReference>
<dbReference type="RefSeq" id="WP_153825386.1">
    <property type="nucleotide sequence ID" value="NZ_WJIE01000043.1"/>
</dbReference>